<organism evidence="1 2">
    <name type="scientific">Candidatus Collierbacteria bacterium RIFOXYB1_FULL_49_13</name>
    <dbReference type="NCBI Taxonomy" id="1817728"/>
    <lineage>
        <taxon>Bacteria</taxon>
        <taxon>Candidatus Collieribacteriota</taxon>
    </lineage>
</organism>
<dbReference type="Gene3D" id="1.10.3210.10">
    <property type="entry name" value="Hypothetical protein af1432"/>
    <property type="match status" value="1"/>
</dbReference>
<dbReference type="EMBL" id="MFAM01000041">
    <property type="protein sequence ID" value="OGD78595.1"/>
    <property type="molecule type" value="Genomic_DNA"/>
</dbReference>
<comment type="caution">
    <text evidence="1">The sequence shown here is derived from an EMBL/GenBank/DDBJ whole genome shotgun (WGS) entry which is preliminary data.</text>
</comment>
<dbReference type="SUPFAM" id="SSF109604">
    <property type="entry name" value="HD-domain/PDEase-like"/>
    <property type="match status" value="1"/>
</dbReference>
<dbReference type="AlphaFoldDB" id="A0A1F5FG00"/>
<reference evidence="1 2" key="1">
    <citation type="journal article" date="2016" name="Nat. Commun.">
        <title>Thousands of microbial genomes shed light on interconnected biogeochemical processes in an aquifer system.</title>
        <authorList>
            <person name="Anantharaman K."/>
            <person name="Brown C.T."/>
            <person name="Hug L.A."/>
            <person name="Sharon I."/>
            <person name="Castelle C.J."/>
            <person name="Probst A.J."/>
            <person name="Thomas B.C."/>
            <person name="Singh A."/>
            <person name="Wilkins M.J."/>
            <person name="Karaoz U."/>
            <person name="Brodie E.L."/>
            <person name="Williams K.H."/>
            <person name="Hubbard S.S."/>
            <person name="Banfield J.F."/>
        </authorList>
    </citation>
    <scope>NUCLEOTIDE SEQUENCE [LARGE SCALE GENOMIC DNA]</scope>
</reference>
<dbReference type="Proteomes" id="UP000176682">
    <property type="component" value="Unassembled WGS sequence"/>
</dbReference>
<protein>
    <recommendedName>
        <fullName evidence="3">HD domain-containing protein</fullName>
    </recommendedName>
</protein>
<evidence type="ECO:0000313" key="2">
    <source>
        <dbReference type="Proteomes" id="UP000176682"/>
    </source>
</evidence>
<gene>
    <name evidence="1" type="ORF">A2368_04355</name>
</gene>
<proteinExistence type="predicted"/>
<evidence type="ECO:0008006" key="3">
    <source>
        <dbReference type="Google" id="ProtNLM"/>
    </source>
</evidence>
<name>A0A1F5FG00_9BACT</name>
<accession>A0A1F5FG00</accession>
<evidence type="ECO:0000313" key="1">
    <source>
        <dbReference type="EMBL" id="OGD78595.1"/>
    </source>
</evidence>
<sequence>MTDSTILETRDIASAQKQTEQQEVNRLWASLAAKATEIGLAGKELDKLKQAFSLVDADSSQNGERGKRKNGDLELSHPVIVTLKVIETIKRHPDKIGKDVEVLMAALFHDYFEDVPHAVAALNLLFAGDQQTIAKVMGWALDVTKVEMLPREASDMTISQDLLAKTLGVSVVDYTDEGQLKKTRKAMEDTATFHHIKQIADKSLTAPLKETIKEGYLVPLVIKMADRSHNLRTIGGLPKERRKEVVDQTRTELLPMVHTFGFDREYAEIEALCREALID</sequence>